<dbReference type="PaxDb" id="4113-PGSC0003DMT400090381"/>
<protein>
    <submittedName>
        <fullName evidence="2">Uncharacterized protein</fullName>
    </submittedName>
</protein>
<feature type="region of interest" description="Disordered" evidence="1">
    <location>
        <begin position="1"/>
        <end position="78"/>
    </location>
</feature>
<feature type="compositionally biased region" description="Basic and acidic residues" evidence="1">
    <location>
        <begin position="59"/>
        <end position="78"/>
    </location>
</feature>
<evidence type="ECO:0000313" key="2">
    <source>
        <dbReference type="EnsemblPlants" id="PGSC0003DMT400090381"/>
    </source>
</evidence>
<keyword evidence="3" id="KW-1185">Reference proteome</keyword>
<name>M1DK97_SOLTU</name>
<feature type="compositionally biased region" description="Polar residues" evidence="1">
    <location>
        <begin position="36"/>
        <end position="45"/>
    </location>
</feature>
<dbReference type="Proteomes" id="UP000011115">
    <property type="component" value="Unassembled WGS sequence"/>
</dbReference>
<organism evidence="2 3">
    <name type="scientific">Solanum tuberosum</name>
    <name type="common">Potato</name>
    <dbReference type="NCBI Taxonomy" id="4113"/>
    <lineage>
        <taxon>Eukaryota</taxon>
        <taxon>Viridiplantae</taxon>
        <taxon>Streptophyta</taxon>
        <taxon>Embryophyta</taxon>
        <taxon>Tracheophyta</taxon>
        <taxon>Spermatophyta</taxon>
        <taxon>Magnoliopsida</taxon>
        <taxon>eudicotyledons</taxon>
        <taxon>Gunneridae</taxon>
        <taxon>Pentapetalae</taxon>
        <taxon>asterids</taxon>
        <taxon>lamiids</taxon>
        <taxon>Solanales</taxon>
        <taxon>Solanaceae</taxon>
        <taxon>Solanoideae</taxon>
        <taxon>Solaneae</taxon>
        <taxon>Solanum</taxon>
    </lineage>
</organism>
<dbReference type="Gramene" id="PGSC0003DMT400090381">
    <property type="protein sequence ID" value="PGSC0003DMT400090381"/>
    <property type="gene ID" value="PGSC0003DMG400039952"/>
</dbReference>
<dbReference type="AlphaFoldDB" id="M1DK97"/>
<reference evidence="3" key="1">
    <citation type="journal article" date="2011" name="Nature">
        <title>Genome sequence and analysis of the tuber crop potato.</title>
        <authorList>
            <consortium name="The Potato Genome Sequencing Consortium"/>
        </authorList>
    </citation>
    <scope>NUCLEOTIDE SEQUENCE [LARGE SCALE GENOMIC DNA]</scope>
    <source>
        <strain evidence="3">cv. DM1-3 516 R44</strain>
    </source>
</reference>
<sequence>MKSNNVLPSQEPEDLDKDQQQNGLVIDRDEVENQSDHAQVVNNARGSSQGKSKKKKGKPQGEKSTRTNPIRSDRAMLK</sequence>
<dbReference type="InParanoid" id="M1DK97"/>
<proteinExistence type="predicted"/>
<accession>M1DK97</accession>
<evidence type="ECO:0000313" key="3">
    <source>
        <dbReference type="Proteomes" id="UP000011115"/>
    </source>
</evidence>
<evidence type="ECO:0000256" key="1">
    <source>
        <dbReference type="SAM" id="MobiDB-lite"/>
    </source>
</evidence>
<dbReference type="HOGENOM" id="CLU_2626735_0_0_1"/>
<reference evidence="2" key="2">
    <citation type="submission" date="2015-06" db="UniProtKB">
        <authorList>
            <consortium name="EnsemblPlants"/>
        </authorList>
    </citation>
    <scope>IDENTIFICATION</scope>
    <source>
        <strain evidence="2">DM1-3 516 R44</strain>
    </source>
</reference>
<dbReference type="EnsemblPlants" id="PGSC0003DMT400090381">
    <property type="protein sequence ID" value="PGSC0003DMT400090381"/>
    <property type="gene ID" value="PGSC0003DMG400039952"/>
</dbReference>